<evidence type="ECO:0000256" key="4">
    <source>
        <dbReference type="ARBA" id="ARBA00022989"/>
    </source>
</evidence>
<evidence type="ECO:0000313" key="9">
    <source>
        <dbReference type="Proteomes" id="UP001196301"/>
    </source>
</evidence>
<accession>A0ABS6E059</accession>
<dbReference type="CDD" id="cd16380">
    <property type="entry name" value="YitT_C"/>
    <property type="match status" value="1"/>
</dbReference>
<dbReference type="Pfam" id="PF10035">
    <property type="entry name" value="DUF2179"/>
    <property type="match status" value="1"/>
</dbReference>
<reference evidence="8 9" key="1">
    <citation type="submission" date="2021-06" db="EMBL/GenBank/DDBJ databases">
        <authorList>
            <person name="Sun Q."/>
            <person name="Li D."/>
        </authorList>
    </citation>
    <scope>NUCLEOTIDE SEQUENCE [LARGE SCALE GENOMIC DNA]</scope>
    <source>
        <strain evidence="8 9">N19</strain>
    </source>
</reference>
<keyword evidence="2" id="KW-1003">Cell membrane</keyword>
<feature type="transmembrane region" description="Helical" evidence="6">
    <location>
        <begin position="14"/>
        <end position="37"/>
    </location>
</feature>
<dbReference type="PIRSF" id="PIRSF006483">
    <property type="entry name" value="Membrane_protein_YitT"/>
    <property type="match status" value="1"/>
</dbReference>
<keyword evidence="9" id="KW-1185">Reference proteome</keyword>
<evidence type="ECO:0000256" key="2">
    <source>
        <dbReference type="ARBA" id="ARBA00022475"/>
    </source>
</evidence>
<keyword evidence="4 6" id="KW-1133">Transmembrane helix</keyword>
<comment type="subcellular location">
    <subcellularLocation>
        <location evidence="1">Cell membrane</location>
        <topology evidence="1">Multi-pass membrane protein</topology>
    </subcellularLocation>
</comment>
<dbReference type="Proteomes" id="UP001196301">
    <property type="component" value="Unassembled WGS sequence"/>
</dbReference>
<name>A0ABS6E059_9FIRM</name>
<evidence type="ECO:0000256" key="1">
    <source>
        <dbReference type="ARBA" id="ARBA00004651"/>
    </source>
</evidence>
<dbReference type="InterPro" id="IPR003740">
    <property type="entry name" value="YitT"/>
</dbReference>
<feature type="transmembrane region" description="Helical" evidence="6">
    <location>
        <begin position="82"/>
        <end position="99"/>
    </location>
</feature>
<gene>
    <name evidence="8" type="ORF">KQI20_13275</name>
</gene>
<comment type="caution">
    <text evidence="8">The sequence shown here is derived from an EMBL/GenBank/DDBJ whole genome shotgun (WGS) entry which is preliminary data.</text>
</comment>
<dbReference type="Pfam" id="PF02588">
    <property type="entry name" value="YitT_membrane"/>
    <property type="match status" value="1"/>
</dbReference>
<dbReference type="EMBL" id="JAHLOQ010000056">
    <property type="protein sequence ID" value="MBU5337414.1"/>
    <property type="molecule type" value="Genomic_DNA"/>
</dbReference>
<protein>
    <submittedName>
        <fullName evidence="8">YitT family protein</fullName>
    </submittedName>
</protein>
<evidence type="ECO:0000256" key="6">
    <source>
        <dbReference type="SAM" id="Phobius"/>
    </source>
</evidence>
<proteinExistence type="predicted"/>
<sequence>MTNSSNNKNIFNNFLSFLLITIGASFAAIALEIFLVPNNIIDGGIIGISIMISYITKIKLSILTFVLNIPFLILGYKQLGKSFLIKAAYAMLVFSLLLEEFKPVPELTNDILLATVFGGLLLGIGVGFVIKFGACLDGTEVVAILINKKTSFSVGQVVMFLNFFIYGTAGFLFGWDRALYSILTYFITFKIIDMVSEGFEQAKAAMIITNHGEEIANSIYKHLGRTVTMLEGEGLISGKKVVLYAVVTRIEIPELKRIVAADDYSAFVTITDVNEIVGKHIKKKKDEVVADETV</sequence>
<dbReference type="PANTHER" id="PTHR33545:SF3">
    <property type="entry name" value="UPF0750 MEMBRANE PROTEIN YQFU"/>
    <property type="match status" value="1"/>
</dbReference>
<feature type="transmembrane region" description="Helical" evidence="6">
    <location>
        <begin position="111"/>
        <end position="134"/>
    </location>
</feature>
<dbReference type="InterPro" id="IPR051461">
    <property type="entry name" value="UPF0750_membrane"/>
</dbReference>
<dbReference type="InterPro" id="IPR019264">
    <property type="entry name" value="DUF2179"/>
</dbReference>
<keyword evidence="5 6" id="KW-0472">Membrane</keyword>
<evidence type="ECO:0000256" key="5">
    <source>
        <dbReference type="ARBA" id="ARBA00023136"/>
    </source>
</evidence>
<organism evidence="8 9">
    <name type="scientific">Intestinibacter bartlettii</name>
    <dbReference type="NCBI Taxonomy" id="261299"/>
    <lineage>
        <taxon>Bacteria</taxon>
        <taxon>Bacillati</taxon>
        <taxon>Bacillota</taxon>
        <taxon>Clostridia</taxon>
        <taxon>Peptostreptococcales</taxon>
        <taxon>Peptostreptococcaceae</taxon>
        <taxon>Intestinibacter</taxon>
    </lineage>
</organism>
<evidence type="ECO:0000313" key="8">
    <source>
        <dbReference type="EMBL" id="MBU5337414.1"/>
    </source>
</evidence>
<evidence type="ECO:0000256" key="3">
    <source>
        <dbReference type="ARBA" id="ARBA00022692"/>
    </source>
</evidence>
<feature type="domain" description="DUF2179" evidence="7">
    <location>
        <begin position="225"/>
        <end position="278"/>
    </location>
</feature>
<keyword evidence="3 6" id="KW-0812">Transmembrane</keyword>
<dbReference type="PANTHER" id="PTHR33545">
    <property type="entry name" value="UPF0750 MEMBRANE PROTEIN YITT-RELATED"/>
    <property type="match status" value="1"/>
</dbReference>
<feature type="transmembrane region" description="Helical" evidence="6">
    <location>
        <begin position="154"/>
        <end position="175"/>
    </location>
</feature>
<evidence type="ECO:0000259" key="7">
    <source>
        <dbReference type="Pfam" id="PF10035"/>
    </source>
</evidence>
<dbReference type="RefSeq" id="WP_216572103.1">
    <property type="nucleotide sequence ID" value="NZ_JAHLOQ010000056.1"/>
</dbReference>